<dbReference type="VEuPathDB" id="VectorBase:AMIN001699"/>
<dbReference type="SMART" id="SM00020">
    <property type="entry name" value="Tryp_SPc"/>
    <property type="match status" value="3"/>
</dbReference>
<evidence type="ECO:0000256" key="9">
    <source>
        <dbReference type="RuleBase" id="RU363034"/>
    </source>
</evidence>
<comment type="similarity">
    <text evidence="8">Belongs to the peptidase S1 family. CLIP subfamily.</text>
</comment>
<feature type="domain" description="Peptidase S1" evidence="10">
    <location>
        <begin position="907"/>
        <end position="1150"/>
    </location>
</feature>
<dbReference type="InterPro" id="IPR001254">
    <property type="entry name" value="Trypsin_dom"/>
</dbReference>
<name>A0A182VUF6_9DIPT</name>
<dbReference type="Gene3D" id="2.40.10.10">
    <property type="entry name" value="Trypsin-like serine proteases"/>
    <property type="match status" value="6"/>
</dbReference>
<keyword evidence="12" id="KW-1185">Reference proteome</keyword>
<dbReference type="PANTHER" id="PTHR24260:SF147">
    <property type="entry name" value="EG:BACR7A4.3 PROTEIN-RELATED"/>
    <property type="match status" value="1"/>
</dbReference>
<keyword evidence="9" id="KW-0645">Protease</keyword>
<evidence type="ECO:0000256" key="7">
    <source>
        <dbReference type="ARBA" id="ARBA00023180"/>
    </source>
</evidence>
<keyword evidence="9" id="KW-0720">Serine protease</keyword>
<dbReference type="Pfam" id="PF00089">
    <property type="entry name" value="Trypsin"/>
    <property type="match status" value="6"/>
</dbReference>
<keyword evidence="9" id="KW-0378">Hydrolase</keyword>
<protein>
    <recommendedName>
        <fullName evidence="10">Peptidase S1 domain-containing protein</fullName>
    </recommendedName>
</protein>
<feature type="domain" description="Peptidase S1" evidence="10">
    <location>
        <begin position="1206"/>
        <end position="1430"/>
    </location>
</feature>
<evidence type="ECO:0000256" key="8">
    <source>
        <dbReference type="ARBA" id="ARBA00024195"/>
    </source>
</evidence>
<dbReference type="PROSITE" id="PS50240">
    <property type="entry name" value="TRYPSIN_DOM"/>
    <property type="match status" value="6"/>
</dbReference>
<evidence type="ECO:0000256" key="1">
    <source>
        <dbReference type="ARBA" id="ARBA00004613"/>
    </source>
</evidence>
<dbReference type="Proteomes" id="UP000075920">
    <property type="component" value="Unassembled WGS sequence"/>
</dbReference>
<dbReference type="GO" id="GO:0045087">
    <property type="term" value="P:innate immune response"/>
    <property type="evidence" value="ECO:0007669"/>
    <property type="project" value="UniProtKB-KW"/>
</dbReference>
<feature type="domain" description="Peptidase S1" evidence="10">
    <location>
        <begin position="315"/>
        <end position="558"/>
    </location>
</feature>
<evidence type="ECO:0000259" key="10">
    <source>
        <dbReference type="PROSITE" id="PS50240"/>
    </source>
</evidence>
<evidence type="ECO:0000313" key="11">
    <source>
        <dbReference type="EnsemblMetazoa" id="AMIN001699-PA"/>
    </source>
</evidence>
<dbReference type="GO" id="GO:0004252">
    <property type="term" value="F:serine-type endopeptidase activity"/>
    <property type="evidence" value="ECO:0007669"/>
    <property type="project" value="InterPro"/>
</dbReference>
<dbReference type="STRING" id="112268.A0A182VUF6"/>
<dbReference type="InterPro" id="IPR043504">
    <property type="entry name" value="Peptidase_S1_PA_chymotrypsin"/>
</dbReference>
<organism evidence="11 12">
    <name type="scientific">Anopheles minimus</name>
    <dbReference type="NCBI Taxonomy" id="112268"/>
    <lineage>
        <taxon>Eukaryota</taxon>
        <taxon>Metazoa</taxon>
        <taxon>Ecdysozoa</taxon>
        <taxon>Arthropoda</taxon>
        <taxon>Hexapoda</taxon>
        <taxon>Insecta</taxon>
        <taxon>Pterygota</taxon>
        <taxon>Neoptera</taxon>
        <taxon>Endopterygota</taxon>
        <taxon>Diptera</taxon>
        <taxon>Nematocera</taxon>
        <taxon>Culicoidea</taxon>
        <taxon>Culicidae</taxon>
        <taxon>Anophelinae</taxon>
        <taxon>Anopheles</taxon>
    </lineage>
</organism>
<evidence type="ECO:0000313" key="12">
    <source>
        <dbReference type="Proteomes" id="UP000075920"/>
    </source>
</evidence>
<keyword evidence="6" id="KW-1015">Disulfide bond</keyword>
<accession>A0A182VUF6</accession>
<evidence type="ECO:0000256" key="2">
    <source>
        <dbReference type="ARBA" id="ARBA00022525"/>
    </source>
</evidence>
<feature type="domain" description="Peptidase S1" evidence="10">
    <location>
        <begin position="37"/>
        <end position="273"/>
    </location>
</feature>
<reference evidence="11" key="2">
    <citation type="submission" date="2020-05" db="UniProtKB">
        <authorList>
            <consortium name="EnsemblMetazoa"/>
        </authorList>
    </citation>
    <scope>IDENTIFICATION</scope>
    <source>
        <strain evidence="11">MINIMUS1</strain>
    </source>
</reference>
<dbReference type="PANTHER" id="PTHR24260">
    <property type="match status" value="1"/>
</dbReference>
<evidence type="ECO:0000256" key="3">
    <source>
        <dbReference type="ARBA" id="ARBA00022588"/>
    </source>
</evidence>
<dbReference type="PRINTS" id="PR00722">
    <property type="entry name" value="CHYMOTRYPSIN"/>
</dbReference>
<comment type="subcellular location">
    <subcellularLocation>
        <location evidence="1">Secreted</location>
    </subcellularLocation>
</comment>
<reference evidence="12" key="1">
    <citation type="submission" date="2013-03" db="EMBL/GenBank/DDBJ databases">
        <title>The Genome Sequence of Anopheles minimus MINIMUS1.</title>
        <authorList>
            <consortium name="The Broad Institute Genomics Platform"/>
            <person name="Neafsey D.E."/>
            <person name="Walton C."/>
            <person name="Walker B."/>
            <person name="Young S.K."/>
            <person name="Zeng Q."/>
            <person name="Gargeya S."/>
            <person name="Fitzgerald M."/>
            <person name="Haas B."/>
            <person name="Abouelleil A."/>
            <person name="Allen A.W."/>
            <person name="Alvarado L."/>
            <person name="Arachchi H.M."/>
            <person name="Berlin A.M."/>
            <person name="Chapman S.B."/>
            <person name="Gainer-Dewar J."/>
            <person name="Goldberg J."/>
            <person name="Griggs A."/>
            <person name="Gujja S."/>
            <person name="Hansen M."/>
            <person name="Howarth C."/>
            <person name="Imamovic A."/>
            <person name="Ireland A."/>
            <person name="Larimer J."/>
            <person name="McCowan C."/>
            <person name="Murphy C."/>
            <person name="Pearson M."/>
            <person name="Poon T.W."/>
            <person name="Priest M."/>
            <person name="Roberts A."/>
            <person name="Saif S."/>
            <person name="Shea T."/>
            <person name="Sisk P."/>
            <person name="Sykes S."/>
            <person name="Wortman J."/>
            <person name="Nusbaum C."/>
            <person name="Birren B."/>
        </authorList>
    </citation>
    <scope>NUCLEOTIDE SEQUENCE [LARGE SCALE GENOMIC DNA]</scope>
    <source>
        <strain evidence="12">MINIMUS1</strain>
    </source>
</reference>
<evidence type="ECO:0000256" key="4">
    <source>
        <dbReference type="ARBA" id="ARBA00022729"/>
    </source>
</evidence>
<dbReference type="GO" id="GO:0006508">
    <property type="term" value="P:proteolysis"/>
    <property type="evidence" value="ECO:0007669"/>
    <property type="project" value="UniProtKB-KW"/>
</dbReference>
<keyword evidence="2" id="KW-0964">Secreted</keyword>
<dbReference type="InterPro" id="IPR033116">
    <property type="entry name" value="TRYPSIN_SER"/>
</dbReference>
<keyword evidence="7" id="KW-0325">Glycoprotein</keyword>
<feature type="domain" description="Peptidase S1" evidence="10">
    <location>
        <begin position="656"/>
        <end position="882"/>
    </location>
</feature>
<dbReference type="SUPFAM" id="SSF50494">
    <property type="entry name" value="Trypsin-like serine proteases"/>
    <property type="match status" value="6"/>
</dbReference>
<evidence type="ECO:0000256" key="5">
    <source>
        <dbReference type="ARBA" id="ARBA00022859"/>
    </source>
</evidence>
<dbReference type="InterPro" id="IPR051333">
    <property type="entry name" value="CLIP_Serine_Protease"/>
</dbReference>
<dbReference type="InterPro" id="IPR001314">
    <property type="entry name" value="Peptidase_S1A"/>
</dbReference>
<sequence length="1735" mass="195896">MNKHRIEQAMMPNVRESLDDCHMRYYKHNLPSQEYSVFDRPRLKFREFPHLAFIGWTRSKGTVQWDCIGTLVWENFVLTSALCTRNAKRVAPDVTRLGNPNQQADGEVQQIKIAEIIRHPEWREGSRYHNIALLRLEAKVELDATVVPACLWNKEEIHFRNVEVAKWSVSGTPTVSKVEVHPVPDACERAIEMRWPFGNDTLQNSDLCVDTNATDLCLGNFGTFVQVSLHHNSKISPFVIAIGSPASTSCDETKVSLYTKVFPYVQWIRSTIEASGEPAWDWKFRETECALRYVNLRHYEKDVLIGETDTEVLVTPGGRHIEPKYTHAMVEIHFGYYSNVQECYGLIIDQDTVLTLAQCTTKYGKRASYVMYLGNERNAVVKHYNHPGYRDGQLHNDIGILKMRMNFTFFGLFVPHCISHGDELPEDEVEQTGSGRRDINHFSLHDKSVDVFEPQSTQLIIRAKILPFDDCFYPKEFSANLSRGLTDEHLCFGNEPYLVPETCDQARGGPIGGTVMKFNKSFRTAYALNLFGRDCGFGWPAVGVRLASHAHWLKSILLPDYRKDSGSLHFFHSDLEENDICRHVDGTNGLCVDVARCPKVRYEFSVNRRVAFCSSSKVVCCPFENMVNETSPAGRELDECEDRYQEDRARTSGMLLESGPIGDDYPHLVMIGWKMSGDEQVRWNCRGTIITPSAILTSAKCLQQQTSAPSLIRLGTNDTAPLVDVKETIIHPKYDKATRRNDLAVIKLKDTIAQRASSKFPACIWTNQTHTPFRMIQLVINETEDSYVYPTAKYNTDCSEFEEGLASSQLCVDVQPPNTVVSEGDPMFWSKPLPDGSSVQYLVGMMNYATANDRSVNVHTQIGSVLIPAGDITAPNIEDIILPNKRESLTDCFYRHFKYGKNSLVKPASGQPTYLREFAHMAAIGWTQPDSSITWNCGGSLIWENYILTAAHCVQDANNNKPDVARFGDLDLFNDTDDQYAQQIKIVEIIRHPEHKFRARYHDIALMRLEHSVKVHDTVAPTCLWSEDEIRYKTFEATGWGDTGFGEGRTPILLKVSLTPVDKERCNQHYMNIRGLRAGLHANQLCAGDARMDTCPGDSGGPLQVKLLHNTRISPFLVGVTSFGTACGLSVPGVYTRVAPYVPWIRTVLSDRGENATEWSFQPQACAVRYAQYREHEPRVVLHKGNGQETVDLSEAHLFDEASVQLVSIHWNETDDRKECFGVIIDESTVVTLARCTTKNGKPPSFVRYLGNERNDVTHSYKHPNWTDGSIYGDVGLLRLKEPLQFNSDFTPACIWERSDIPNPEFEMTGRGLLELNTIYVDGEPLEKSAQLNRTIDLLGVVHLHNGTNCSASPDLLTAEHLCFGEEPFLVPGTCQQSPGGPMQREIMRSSRSLMYVYALNLFGRDCGYGESAVGVRLAVHMPWMESVLLPQMDEQGDRTEPFIFLNHDLEEGDICTVDSGTGEGICTSAVNCPMMLYRFRQNHPVRFCQTGSLLCCPREYIRNETDAEWREIDNCVNKPIIDEDVFNLKSHLVSVRWTVGDETRGCVGTMITSRTFVTAASCLDDEIVQMFVHLELEQLSIEVLLPVEKLIVHPDYESTSKRHNIALISTANRPETFFGKVPACLWSNTTHTPFHLQQVGLQEEDKLAATLAFTKFNTDCDRRFGAALGPHELCLDVEYPENLFEIHDGTPAFWTHQESINYMVGIASYSAPNDSSVFLHTRIAPYVSWIKSVL</sequence>
<keyword evidence="5" id="KW-0391">Immunity</keyword>
<keyword evidence="3" id="KW-0399">Innate immunity</keyword>
<proteinExistence type="inferred from homology"/>
<dbReference type="InterPro" id="IPR009003">
    <property type="entry name" value="Peptidase_S1_PA"/>
</dbReference>
<dbReference type="PROSITE" id="PS00135">
    <property type="entry name" value="TRYPSIN_SER"/>
    <property type="match status" value="1"/>
</dbReference>
<feature type="domain" description="Peptidase S1" evidence="10">
    <location>
        <begin position="1521"/>
        <end position="1735"/>
    </location>
</feature>
<dbReference type="FunFam" id="2.40.10.10:FF:000028">
    <property type="entry name" value="Serine protease easter"/>
    <property type="match status" value="1"/>
</dbReference>
<dbReference type="PROSITE" id="PS00134">
    <property type="entry name" value="TRYPSIN_HIS"/>
    <property type="match status" value="1"/>
</dbReference>
<dbReference type="InterPro" id="IPR018114">
    <property type="entry name" value="TRYPSIN_HIS"/>
</dbReference>
<dbReference type="CDD" id="cd00190">
    <property type="entry name" value="Tryp_SPc"/>
    <property type="match status" value="1"/>
</dbReference>
<dbReference type="EnsemblMetazoa" id="AMIN001699-RA">
    <property type="protein sequence ID" value="AMIN001699-PA"/>
    <property type="gene ID" value="AMIN001699"/>
</dbReference>
<keyword evidence="4" id="KW-0732">Signal</keyword>
<evidence type="ECO:0000256" key="6">
    <source>
        <dbReference type="ARBA" id="ARBA00023157"/>
    </source>
</evidence>
<dbReference type="GO" id="GO:0005576">
    <property type="term" value="C:extracellular region"/>
    <property type="evidence" value="ECO:0007669"/>
    <property type="project" value="UniProtKB-SubCell"/>
</dbReference>